<evidence type="ECO:0000313" key="4">
    <source>
        <dbReference type="Proteomes" id="UP000217199"/>
    </source>
</evidence>
<sequence length="261" mass="28583">MDNIRPQDLPPVLDPLFEYLSSALPQPLYNFLFTASSFAVIILSYFIKFLSLVAALPSWKPWEWDAQTVIPPLIIFLTAYYTLRSVYRTTSFMIRMAFWFIKWFFILGVLGSSLGWLSTTGSGRPKDGSVLNPFMDAIQSAAGAASGPGSQGQSKSGTRRKARETKNANAYAGWQYDANSPSGQRDSFSDAQNVIEYIAKLAGRAFTGSAFDILNNAKTFLDNMAETAGNNENENIIGAGPGRGRKNKAKATGSSRKTASR</sequence>
<feature type="compositionally biased region" description="Polar residues" evidence="1">
    <location>
        <begin position="252"/>
        <end position="261"/>
    </location>
</feature>
<dbReference type="InParanoid" id="A0A286UGZ8"/>
<feature type="region of interest" description="Disordered" evidence="1">
    <location>
        <begin position="142"/>
        <end position="164"/>
    </location>
</feature>
<dbReference type="AlphaFoldDB" id="A0A286UGZ8"/>
<feature type="transmembrane region" description="Helical" evidence="2">
    <location>
        <begin position="99"/>
        <end position="117"/>
    </location>
</feature>
<dbReference type="Proteomes" id="UP000217199">
    <property type="component" value="Unassembled WGS sequence"/>
</dbReference>
<evidence type="ECO:0000256" key="1">
    <source>
        <dbReference type="SAM" id="MobiDB-lite"/>
    </source>
</evidence>
<keyword evidence="2" id="KW-0812">Transmembrane</keyword>
<keyword evidence="2" id="KW-0472">Membrane</keyword>
<keyword evidence="4" id="KW-1185">Reference proteome</keyword>
<keyword evidence="2" id="KW-1133">Transmembrane helix</keyword>
<feature type="transmembrane region" description="Helical" evidence="2">
    <location>
        <begin position="69"/>
        <end position="87"/>
    </location>
</feature>
<protein>
    <submittedName>
        <fullName evidence="3">Uncharacterized protein</fullName>
    </submittedName>
</protein>
<reference evidence="3 4" key="1">
    <citation type="journal article" date="2017" name="Mol. Ecol.">
        <title>Comparative and population genomic landscape of Phellinus noxius: A hypervariable fungus causing root rot in trees.</title>
        <authorList>
            <person name="Chung C.L."/>
            <person name="Lee T.J."/>
            <person name="Akiba M."/>
            <person name="Lee H.H."/>
            <person name="Kuo T.H."/>
            <person name="Liu D."/>
            <person name="Ke H.M."/>
            <person name="Yokoi T."/>
            <person name="Roa M.B."/>
            <person name="Lu M.J."/>
            <person name="Chang Y.Y."/>
            <person name="Ann P.J."/>
            <person name="Tsai J.N."/>
            <person name="Chen C.Y."/>
            <person name="Tzean S.S."/>
            <person name="Ota Y."/>
            <person name="Hattori T."/>
            <person name="Sahashi N."/>
            <person name="Liou R.F."/>
            <person name="Kikuchi T."/>
            <person name="Tsai I.J."/>
        </authorList>
    </citation>
    <scope>NUCLEOTIDE SEQUENCE [LARGE SCALE GENOMIC DNA]</scope>
    <source>
        <strain evidence="3 4">FFPRI411160</strain>
    </source>
</reference>
<feature type="region of interest" description="Disordered" evidence="1">
    <location>
        <begin position="231"/>
        <end position="261"/>
    </location>
</feature>
<name>A0A286UGZ8_9AGAM</name>
<evidence type="ECO:0000256" key="2">
    <source>
        <dbReference type="SAM" id="Phobius"/>
    </source>
</evidence>
<organism evidence="3 4">
    <name type="scientific">Pyrrhoderma noxium</name>
    <dbReference type="NCBI Taxonomy" id="2282107"/>
    <lineage>
        <taxon>Eukaryota</taxon>
        <taxon>Fungi</taxon>
        <taxon>Dikarya</taxon>
        <taxon>Basidiomycota</taxon>
        <taxon>Agaricomycotina</taxon>
        <taxon>Agaricomycetes</taxon>
        <taxon>Hymenochaetales</taxon>
        <taxon>Hymenochaetaceae</taxon>
        <taxon>Pyrrhoderma</taxon>
    </lineage>
</organism>
<feature type="transmembrane region" description="Helical" evidence="2">
    <location>
        <begin position="28"/>
        <end position="49"/>
    </location>
</feature>
<evidence type="ECO:0000313" key="3">
    <source>
        <dbReference type="EMBL" id="PAV18881.1"/>
    </source>
</evidence>
<dbReference type="OrthoDB" id="2502792at2759"/>
<proteinExistence type="predicted"/>
<dbReference type="EMBL" id="NBII01000005">
    <property type="protein sequence ID" value="PAV18881.1"/>
    <property type="molecule type" value="Genomic_DNA"/>
</dbReference>
<gene>
    <name evidence="3" type="ORF">PNOK_0572400</name>
</gene>
<feature type="compositionally biased region" description="Low complexity" evidence="1">
    <location>
        <begin position="142"/>
        <end position="156"/>
    </location>
</feature>
<accession>A0A286UGZ8</accession>
<comment type="caution">
    <text evidence="3">The sequence shown here is derived from an EMBL/GenBank/DDBJ whole genome shotgun (WGS) entry which is preliminary data.</text>
</comment>